<dbReference type="Pfam" id="PF07635">
    <property type="entry name" value="PSCyt1"/>
    <property type="match status" value="1"/>
</dbReference>
<keyword evidence="1 4" id="KW-0349">Heme</keyword>
<dbReference type="EMBL" id="CP036316">
    <property type="protein sequence ID" value="QDT66677.1"/>
    <property type="molecule type" value="Genomic_DNA"/>
</dbReference>
<dbReference type="Pfam" id="PF07583">
    <property type="entry name" value="PSCyt2"/>
    <property type="match status" value="1"/>
</dbReference>
<keyword evidence="2 4" id="KW-0479">Metal-binding</keyword>
<gene>
    <name evidence="8" type="ORF">V22_39480</name>
</gene>
<dbReference type="InterPro" id="IPR011429">
    <property type="entry name" value="Cyt_c_Planctomycete-type"/>
</dbReference>
<feature type="domain" description="Cytochrome c" evidence="7">
    <location>
        <begin position="34"/>
        <end position="134"/>
    </location>
</feature>
<dbReference type="InterPro" id="IPR036909">
    <property type="entry name" value="Cyt_c-like_dom_sf"/>
</dbReference>
<feature type="region of interest" description="Disordered" evidence="5">
    <location>
        <begin position="489"/>
        <end position="513"/>
    </location>
</feature>
<evidence type="ECO:0000256" key="2">
    <source>
        <dbReference type="ARBA" id="ARBA00022723"/>
    </source>
</evidence>
<feature type="chain" id="PRO_5022066569" evidence="6">
    <location>
        <begin position="28"/>
        <end position="963"/>
    </location>
</feature>
<dbReference type="PANTHER" id="PTHR35889">
    <property type="entry name" value="CYCLOINULO-OLIGOSACCHARIDE FRUCTANOTRANSFERASE-RELATED"/>
    <property type="match status" value="1"/>
</dbReference>
<dbReference type="InterPro" id="IPR011444">
    <property type="entry name" value="DUF1549"/>
</dbReference>
<dbReference type="SUPFAM" id="SSF46626">
    <property type="entry name" value="Cytochrome c"/>
    <property type="match status" value="1"/>
</dbReference>
<dbReference type="AlphaFoldDB" id="A0A517TE81"/>
<dbReference type="KEGG" id="chya:V22_39480"/>
<keyword evidence="9" id="KW-1185">Reference proteome</keyword>
<dbReference type="InterPro" id="IPR022655">
    <property type="entry name" value="DUF1553"/>
</dbReference>
<dbReference type="Pfam" id="PF07587">
    <property type="entry name" value="PSD1"/>
    <property type="match status" value="1"/>
</dbReference>
<dbReference type="GO" id="GO:0009055">
    <property type="term" value="F:electron transfer activity"/>
    <property type="evidence" value="ECO:0007669"/>
    <property type="project" value="InterPro"/>
</dbReference>
<feature type="signal peptide" evidence="6">
    <location>
        <begin position="1"/>
        <end position="27"/>
    </location>
</feature>
<evidence type="ECO:0000256" key="4">
    <source>
        <dbReference type="PROSITE-ProRule" id="PRU00433"/>
    </source>
</evidence>
<dbReference type="InterPro" id="IPR009056">
    <property type="entry name" value="Cyt_c-like_dom"/>
</dbReference>
<evidence type="ECO:0000313" key="9">
    <source>
        <dbReference type="Proteomes" id="UP000319976"/>
    </source>
</evidence>
<dbReference type="PANTHER" id="PTHR35889:SF3">
    <property type="entry name" value="F-BOX DOMAIN-CONTAINING PROTEIN"/>
    <property type="match status" value="1"/>
</dbReference>
<evidence type="ECO:0000259" key="7">
    <source>
        <dbReference type="PROSITE" id="PS51007"/>
    </source>
</evidence>
<proteinExistence type="predicted"/>
<reference evidence="8 9" key="1">
    <citation type="submission" date="2019-02" db="EMBL/GenBank/DDBJ databases">
        <title>Deep-cultivation of Planctomycetes and their phenomic and genomic characterization uncovers novel biology.</title>
        <authorList>
            <person name="Wiegand S."/>
            <person name="Jogler M."/>
            <person name="Boedeker C."/>
            <person name="Pinto D."/>
            <person name="Vollmers J."/>
            <person name="Rivas-Marin E."/>
            <person name="Kohn T."/>
            <person name="Peeters S.H."/>
            <person name="Heuer A."/>
            <person name="Rast P."/>
            <person name="Oberbeckmann S."/>
            <person name="Bunk B."/>
            <person name="Jeske O."/>
            <person name="Meyerdierks A."/>
            <person name="Storesund J.E."/>
            <person name="Kallscheuer N."/>
            <person name="Luecker S."/>
            <person name="Lage O.M."/>
            <person name="Pohl T."/>
            <person name="Merkel B.J."/>
            <person name="Hornburger P."/>
            <person name="Mueller R.-W."/>
            <person name="Bruemmer F."/>
            <person name="Labrenz M."/>
            <person name="Spormann A.M."/>
            <person name="Op den Camp H."/>
            <person name="Overmann J."/>
            <person name="Amann R."/>
            <person name="Jetten M.S.M."/>
            <person name="Mascher T."/>
            <person name="Medema M.H."/>
            <person name="Devos D.P."/>
            <person name="Kaster A.-K."/>
            <person name="Ovreas L."/>
            <person name="Rohde M."/>
            <person name="Galperin M.Y."/>
            <person name="Jogler C."/>
        </authorList>
    </citation>
    <scope>NUCLEOTIDE SEQUENCE [LARGE SCALE GENOMIC DNA]</scope>
    <source>
        <strain evidence="8 9">V22</strain>
    </source>
</reference>
<organism evidence="8 9">
    <name type="scientific">Calycomorphotria hydatis</name>
    <dbReference type="NCBI Taxonomy" id="2528027"/>
    <lineage>
        <taxon>Bacteria</taxon>
        <taxon>Pseudomonadati</taxon>
        <taxon>Planctomycetota</taxon>
        <taxon>Planctomycetia</taxon>
        <taxon>Planctomycetales</taxon>
        <taxon>Planctomycetaceae</taxon>
        <taxon>Calycomorphotria</taxon>
    </lineage>
</organism>
<evidence type="ECO:0000256" key="3">
    <source>
        <dbReference type="ARBA" id="ARBA00023004"/>
    </source>
</evidence>
<sequence precursor="true">MAAHKICFLLPAFLLVATLVSYSHANANEVAGDRNHIDGERLFTLRVLPILKEKCFGCHGGDSDDIRGAYNLTSLEGMLAGGESGETSLVPGKPNDSTLYTAVMWEGYEMPPKENDRLSEVETRYIFDWIKAGAPWPNEATQQKIQKAEWAIETNEDGRIVKTSGGTSDEWTNRRYQPEDLWAFEKVRPASELLPTSISHAEAIDYFINQILDENKLTPSQQAKPRALLRRATLDLTGLPPTPEEIDNFEKASAIDADAAWSELIDRLLASPRYGEHWARHWLDVTRYADTGGMSNDYERSNMWRYRDYVIRSYNEDKPYDQFVIEQLAGDELADESVRLRSDGDEKKVQQTQLSGDYTDEEAEWLVATGFLRLGAWDNAMVMPEEARQMYLDDLVNITGQTFLAQTLRCCKCHDHKFDPIPTRDYYRIYAAFSTTYMAERRVPFLPEENKDRFAEWEAHVRKMLKFAVTEKSKLVNKRETAAKAWYEQHGLPYQNEQERKKLPDDEKPPRHIGLNHVEQGQLKVREQDEWIWNRRLERFQPMAQSVYNSDSLKSSGNARKLRIKRSKKTAPPQPQFILTGGALTARGEAVQPGVLSAIGIAANSATDDPYLVTPDTSGRRTELAKWIASPENGLTTRAIVNRIWQYHFGTGIAANGNNFGAKGAKPTHPELLDYLAADFVDNRWHMKRMHRMIMLSDAYRRSSVPVDSDEVKNIDPNNHFLSYFPRRRLSAEEIRDGILSITEELVHCDGGLPVSPEINMEVALQPRMIQFSLAPAYQPSRTPHERNRRTIYAYQVRGQADPFTELFNLPNPNESCELRESAAVTPQVFTLLNSDQMIDRSIALAKRIETESSSVPAQIDRCFRLILGRHATASEMKTLKNYVSEMRDYHQQVSPQPTSYPTVIVRSLVEEFSGRPFEYDEILPIFERYEPDLKPADVSVSTRALADLCLLLFNTNEFVYVE</sequence>
<protein>
    <submittedName>
        <fullName evidence="8">Planctomycete cytochrome C</fullName>
    </submittedName>
</protein>
<evidence type="ECO:0000256" key="1">
    <source>
        <dbReference type="ARBA" id="ARBA00022617"/>
    </source>
</evidence>
<evidence type="ECO:0000256" key="6">
    <source>
        <dbReference type="SAM" id="SignalP"/>
    </source>
</evidence>
<keyword evidence="6" id="KW-0732">Signal</keyword>
<evidence type="ECO:0000256" key="5">
    <source>
        <dbReference type="SAM" id="MobiDB-lite"/>
    </source>
</evidence>
<evidence type="ECO:0000313" key="8">
    <source>
        <dbReference type="EMBL" id="QDT66677.1"/>
    </source>
</evidence>
<keyword evidence="3 4" id="KW-0408">Iron</keyword>
<feature type="compositionally biased region" description="Basic and acidic residues" evidence="5">
    <location>
        <begin position="497"/>
        <end position="510"/>
    </location>
</feature>
<accession>A0A517TE81</accession>
<dbReference type="GO" id="GO:0046872">
    <property type="term" value="F:metal ion binding"/>
    <property type="evidence" value="ECO:0007669"/>
    <property type="project" value="UniProtKB-KW"/>
</dbReference>
<dbReference type="Proteomes" id="UP000319976">
    <property type="component" value="Chromosome"/>
</dbReference>
<name>A0A517TE81_9PLAN</name>
<dbReference type="PROSITE" id="PS51007">
    <property type="entry name" value="CYTC"/>
    <property type="match status" value="1"/>
</dbReference>
<dbReference type="GO" id="GO:0020037">
    <property type="term" value="F:heme binding"/>
    <property type="evidence" value="ECO:0007669"/>
    <property type="project" value="InterPro"/>
</dbReference>